<sequence length="261" mass="28838">RINGGFGSQEAATELPSGHLLPYCGVCKLATSLVKQYIHGDRSEDAVAFLLKTACKFLGISTSRVCDGVISKYKEEFFFVLKHTTMDSAEICDTLFPDECEGHAALNWTVQLPPLRRTETDPVPTPSSGAPTLRVLHLSDTHVDPLYEEGSLASCAEYLCCHADDGRPHGPDQKAAGRWGSFQLCDIPSRTYESMLRHIRDNQKIDYVIWTGDVVAHDIWNTSREKTLAMIDYTSMSLAEYMGPSVPVYPALGNHEGEPVN</sequence>
<keyword evidence="2" id="KW-1185">Reference proteome</keyword>
<feature type="non-terminal residue" evidence="1">
    <location>
        <position position="1"/>
    </location>
</feature>
<feature type="non-terminal residue" evidence="1">
    <location>
        <position position="261"/>
    </location>
</feature>
<dbReference type="Proteomes" id="UP000805193">
    <property type="component" value="Unassembled WGS sequence"/>
</dbReference>
<evidence type="ECO:0000313" key="2">
    <source>
        <dbReference type="Proteomes" id="UP000805193"/>
    </source>
</evidence>
<protein>
    <submittedName>
        <fullName evidence="1">Uncharacterized protein</fullName>
    </submittedName>
</protein>
<comment type="caution">
    <text evidence="1">The sequence shown here is derived from an EMBL/GenBank/DDBJ whole genome shotgun (WGS) entry which is preliminary data.</text>
</comment>
<dbReference type="EMBL" id="JABSTQ010009247">
    <property type="protein sequence ID" value="KAG0431190.1"/>
    <property type="molecule type" value="Genomic_DNA"/>
</dbReference>
<proteinExistence type="predicted"/>
<gene>
    <name evidence="1" type="ORF">HPB47_022011</name>
</gene>
<accession>A0AC60QAX7</accession>
<reference evidence="1 2" key="1">
    <citation type="journal article" date="2020" name="Cell">
        <title>Large-Scale Comparative Analyses of Tick Genomes Elucidate Their Genetic Diversity and Vector Capacities.</title>
        <authorList>
            <consortium name="Tick Genome and Microbiome Consortium (TIGMIC)"/>
            <person name="Jia N."/>
            <person name="Wang J."/>
            <person name="Shi W."/>
            <person name="Du L."/>
            <person name="Sun Y."/>
            <person name="Zhan W."/>
            <person name="Jiang J.F."/>
            <person name="Wang Q."/>
            <person name="Zhang B."/>
            <person name="Ji P."/>
            <person name="Bell-Sakyi L."/>
            <person name="Cui X.M."/>
            <person name="Yuan T.T."/>
            <person name="Jiang B.G."/>
            <person name="Yang W.F."/>
            <person name="Lam T.T."/>
            <person name="Chang Q.C."/>
            <person name="Ding S.J."/>
            <person name="Wang X.J."/>
            <person name="Zhu J.G."/>
            <person name="Ruan X.D."/>
            <person name="Zhao L."/>
            <person name="Wei J.T."/>
            <person name="Ye R.Z."/>
            <person name="Que T.C."/>
            <person name="Du C.H."/>
            <person name="Zhou Y.H."/>
            <person name="Cheng J.X."/>
            <person name="Dai P.F."/>
            <person name="Guo W.B."/>
            <person name="Han X.H."/>
            <person name="Huang E.J."/>
            <person name="Li L.F."/>
            <person name="Wei W."/>
            <person name="Gao Y.C."/>
            <person name="Liu J.Z."/>
            <person name="Shao H.Z."/>
            <person name="Wang X."/>
            <person name="Wang C.C."/>
            <person name="Yang T.C."/>
            <person name="Huo Q.B."/>
            <person name="Li W."/>
            <person name="Chen H.Y."/>
            <person name="Chen S.E."/>
            <person name="Zhou L.G."/>
            <person name="Ni X.B."/>
            <person name="Tian J.H."/>
            <person name="Sheng Y."/>
            <person name="Liu T."/>
            <person name="Pan Y.S."/>
            <person name="Xia L.Y."/>
            <person name="Li J."/>
            <person name="Zhao F."/>
            <person name="Cao W.C."/>
        </authorList>
    </citation>
    <scope>NUCLEOTIDE SEQUENCE [LARGE SCALE GENOMIC DNA]</scope>
    <source>
        <strain evidence="1">Iper-2018</strain>
    </source>
</reference>
<evidence type="ECO:0000313" key="1">
    <source>
        <dbReference type="EMBL" id="KAG0431190.1"/>
    </source>
</evidence>
<organism evidence="1 2">
    <name type="scientific">Ixodes persulcatus</name>
    <name type="common">Taiga tick</name>
    <dbReference type="NCBI Taxonomy" id="34615"/>
    <lineage>
        <taxon>Eukaryota</taxon>
        <taxon>Metazoa</taxon>
        <taxon>Ecdysozoa</taxon>
        <taxon>Arthropoda</taxon>
        <taxon>Chelicerata</taxon>
        <taxon>Arachnida</taxon>
        <taxon>Acari</taxon>
        <taxon>Parasitiformes</taxon>
        <taxon>Ixodida</taxon>
        <taxon>Ixodoidea</taxon>
        <taxon>Ixodidae</taxon>
        <taxon>Ixodinae</taxon>
        <taxon>Ixodes</taxon>
    </lineage>
</organism>
<name>A0AC60QAX7_IXOPE</name>